<reference evidence="2 3" key="1">
    <citation type="submission" date="2018-11" db="EMBL/GenBank/DDBJ databases">
        <title>Cryobacterium sp. nov., isolated from rhizosphere soil of lettuce.</title>
        <authorList>
            <person name="Wang Y."/>
        </authorList>
    </citation>
    <scope>NUCLEOTIDE SEQUENCE [LARGE SCALE GENOMIC DNA]</scope>
    <source>
        <strain evidence="2 3">NEAU-85</strain>
    </source>
</reference>
<dbReference type="Pfam" id="PF11377">
    <property type="entry name" value="DUF3180"/>
    <property type="match status" value="1"/>
</dbReference>
<sequence length="155" mass="15736">MKRTTPTPIIALFVIGLAIGFLAEVSAAASGVPVFVAPLSLPITLVVIAAVVVALARPIRKATKGDAGPVNPFVALRVAVLAKSASLSGSLLFGAGTGILLYLLTRTVMAPSESLWLTVAAAVSGAVLLVAGLIAEFFCTLPPDDHENEPGGEHV</sequence>
<evidence type="ECO:0000313" key="2">
    <source>
        <dbReference type="EMBL" id="RNE67394.1"/>
    </source>
</evidence>
<dbReference type="Proteomes" id="UP000279859">
    <property type="component" value="Unassembled WGS sequence"/>
</dbReference>
<keyword evidence="1" id="KW-1133">Transmembrane helix</keyword>
<dbReference type="AlphaFoldDB" id="A0A3M8LRL6"/>
<evidence type="ECO:0000313" key="3">
    <source>
        <dbReference type="Proteomes" id="UP000279859"/>
    </source>
</evidence>
<organism evidence="2 3">
    <name type="scientific">Cryobacterium tepidiphilum</name>
    <dbReference type="NCBI Taxonomy" id="2486026"/>
    <lineage>
        <taxon>Bacteria</taxon>
        <taxon>Bacillati</taxon>
        <taxon>Actinomycetota</taxon>
        <taxon>Actinomycetes</taxon>
        <taxon>Micrococcales</taxon>
        <taxon>Microbacteriaceae</taxon>
        <taxon>Cryobacterium</taxon>
    </lineage>
</organism>
<feature type="transmembrane region" description="Helical" evidence="1">
    <location>
        <begin position="80"/>
        <end position="103"/>
    </location>
</feature>
<evidence type="ECO:0000256" key="1">
    <source>
        <dbReference type="SAM" id="Phobius"/>
    </source>
</evidence>
<dbReference type="RefSeq" id="WP_123044424.1">
    <property type="nucleotide sequence ID" value="NZ_RDSR01000001.1"/>
</dbReference>
<dbReference type="OrthoDB" id="5125751at2"/>
<keyword evidence="1" id="KW-0812">Transmembrane</keyword>
<dbReference type="EMBL" id="RDSR01000001">
    <property type="protein sequence ID" value="RNE67394.1"/>
    <property type="molecule type" value="Genomic_DNA"/>
</dbReference>
<accession>A0A3M8LRL6</accession>
<protein>
    <submittedName>
        <fullName evidence="2">DUF3180 domain-containing protein</fullName>
    </submittedName>
</protein>
<keyword evidence="1" id="KW-0472">Membrane</keyword>
<comment type="caution">
    <text evidence="2">The sequence shown here is derived from an EMBL/GenBank/DDBJ whole genome shotgun (WGS) entry which is preliminary data.</text>
</comment>
<dbReference type="InterPro" id="IPR021517">
    <property type="entry name" value="DUF3180"/>
</dbReference>
<proteinExistence type="predicted"/>
<feature type="transmembrane region" description="Helical" evidence="1">
    <location>
        <begin position="37"/>
        <end position="59"/>
    </location>
</feature>
<gene>
    <name evidence="2" type="ORF">EEJ31_01090</name>
</gene>
<name>A0A3M8LRL6_9MICO</name>
<feature type="transmembrane region" description="Helical" evidence="1">
    <location>
        <begin position="115"/>
        <end position="138"/>
    </location>
</feature>
<keyword evidence="3" id="KW-1185">Reference proteome</keyword>